<dbReference type="Gene3D" id="2.40.70.10">
    <property type="entry name" value="Acid Proteases"/>
    <property type="match status" value="1"/>
</dbReference>
<keyword evidence="2" id="KW-0472">Membrane</keyword>
<evidence type="ECO:0000256" key="2">
    <source>
        <dbReference type="SAM" id="Phobius"/>
    </source>
</evidence>
<keyword evidence="2" id="KW-0812">Transmembrane</keyword>
<accession>A0A3P6BIT6</accession>
<organism evidence="4">
    <name type="scientific">Brassica oleracea</name>
    <name type="common">Wild cabbage</name>
    <dbReference type="NCBI Taxonomy" id="3712"/>
    <lineage>
        <taxon>Eukaryota</taxon>
        <taxon>Viridiplantae</taxon>
        <taxon>Streptophyta</taxon>
        <taxon>Embryophyta</taxon>
        <taxon>Tracheophyta</taxon>
        <taxon>Spermatophyta</taxon>
        <taxon>Magnoliopsida</taxon>
        <taxon>eudicotyledons</taxon>
        <taxon>Gunneridae</taxon>
        <taxon>Pentapetalae</taxon>
        <taxon>rosids</taxon>
        <taxon>malvids</taxon>
        <taxon>Brassicales</taxon>
        <taxon>Brassicaceae</taxon>
        <taxon>Brassiceae</taxon>
        <taxon>Brassica</taxon>
    </lineage>
</organism>
<dbReference type="AlphaFoldDB" id="A0A3P6BIT6"/>
<reference evidence="4" key="1">
    <citation type="submission" date="2018-11" db="EMBL/GenBank/DDBJ databases">
        <authorList>
            <consortium name="Genoscope - CEA"/>
            <person name="William W."/>
        </authorList>
    </citation>
    <scope>NUCLEOTIDE SEQUENCE</scope>
</reference>
<evidence type="ECO:0000313" key="4">
    <source>
        <dbReference type="EMBL" id="VDD01240.1"/>
    </source>
</evidence>
<feature type="transmembrane region" description="Helical" evidence="2">
    <location>
        <begin position="72"/>
        <end position="91"/>
    </location>
</feature>
<evidence type="ECO:0000259" key="3">
    <source>
        <dbReference type="Pfam" id="PF14543"/>
    </source>
</evidence>
<dbReference type="InterPro" id="IPR021109">
    <property type="entry name" value="Peptidase_aspartic_dom_sf"/>
</dbReference>
<keyword evidence="2" id="KW-1133">Transmembrane helix</keyword>
<protein>
    <recommendedName>
        <fullName evidence="3">Xylanase inhibitor N-terminal domain-containing protein</fullName>
    </recommendedName>
</protein>
<dbReference type="SUPFAM" id="SSF50630">
    <property type="entry name" value="Acid proteases"/>
    <property type="match status" value="1"/>
</dbReference>
<dbReference type="Pfam" id="PF14543">
    <property type="entry name" value="TAXi_N"/>
    <property type="match status" value="1"/>
</dbReference>
<name>A0A3P6BIT6_BRAOL</name>
<gene>
    <name evidence="4" type="ORF">BOLC3T21438H</name>
</gene>
<comment type="similarity">
    <text evidence="1">Belongs to the peptidase A1 family.</text>
</comment>
<dbReference type="EMBL" id="LR031872">
    <property type="protein sequence ID" value="VDD01240.1"/>
    <property type="molecule type" value="Genomic_DNA"/>
</dbReference>
<evidence type="ECO:0000256" key="1">
    <source>
        <dbReference type="ARBA" id="ARBA00007447"/>
    </source>
</evidence>
<proteinExistence type="inferred from homology"/>
<sequence>MKRALSKSYGKDFLTGDGVEMRMRVQAALKLEKAIPFSHEMGIIQLKLRDQTRYDRLLQSHGRLLNIPSRELLILSLLVVLFAMAALKPTLPLTPKPAATKRTGLYFDPRSSVTTTLISCSDQRCSWGVQSSNSGCSAQNNICAYTFQYGGGSCTSGVFFLLRLNSDESKAEAFY</sequence>
<feature type="domain" description="Xylanase inhibitor N-terminal" evidence="3">
    <location>
        <begin position="100"/>
        <end position="160"/>
    </location>
</feature>
<dbReference type="InterPro" id="IPR032861">
    <property type="entry name" value="TAXi_N"/>
</dbReference>